<evidence type="ECO:0000313" key="2">
    <source>
        <dbReference type="Proteomes" id="UP000240493"/>
    </source>
</evidence>
<accession>A0A2T3ZGC2</accession>
<sequence>MAQLPTQPLETDWESDTQEIRLKFDEDWNHVSQGVNSSLKNLKKIHEDWKRNSQAMKSSVEFLEKLLSPHEEDDDLLISNFIQQNDQINQISPLLQTAIPHVFEVATKLSNTVDNPSDKPAEGVSDCFEVIMKALVCMTEVSRIIGLKTDLDINPLVLRLIIKERKSTNHDLRSAEDENKEIHAQKE</sequence>
<dbReference type="EMBL" id="KZ679258">
    <property type="protein sequence ID" value="PTB43839.1"/>
    <property type="molecule type" value="Genomic_DNA"/>
</dbReference>
<evidence type="ECO:0000313" key="1">
    <source>
        <dbReference type="EMBL" id="PTB43839.1"/>
    </source>
</evidence>
<gene>
    <name evidence="1" type="ORF">M441DRAFT_453332</name>
</gene>
<dbReference type="AlphaFoldDB" id="A0A2T3ZGC2"/>
<keyword evidence="2" id="KW-1185">Reference proteome</keyword>
<protein>
    <submittedName>
        <fullName evidence="1">Uncharacterized protein</fullName>
    </submittedName>
</protein>
<dbReference type="Proteomes" id="UP000240493">
    <property type="component" value="Unassembled WGS sequence"/>
</dbReference>
<name>A0A2T3ZGC2_TRIA4</name>
<organism evidence="1 2">
    <name type="scientific">Trichoderma asperellum (strain ATCC 204424 / CBS 433.97 / NBRC 101777)</name>
    <dbReference type="NCBI Taxonomy" id="1042311"/>
    <lineage>
        <taxon>Eukaryota</taxon>
        <taxon>Fungi</taxon>
        <taxon>Dikarya</taxon>
        <taxon>Ascomycota</taxon>
        <taxon>Pezizomycotina</taxon>
        <taxon>Sordariomycetes</taxon>
        <taxon>Hypocreomycetidae</taxon>
        <taxon>Hypocreales</taxon>
        <taxon>Hypocreaceae</taxon>
        <taxon>Trichoderma</taxon>
    </lineage>
</organism>
<proteinExistence type="predicted"/>
<reference evidence="1 2" key="1">
    <citation type="submission" date="2016-07" db="EMBL/GenBank/DDBJ databases">
        <title>Multiple horizontal gene transfer events from other fungi enriched the ability of initially mycotrophic Trichoderma (Ascomycota) to feed on dead plant biomass.</title>
        <authorList>
            <consortium name="DOE Joint Genome Institute"/>
            <person name="Aerts A."/>
            <person name="Atanasova L."/>
            <person name="Chenthamara K."/>
            <person name="Zhang J."/>
            <person name="Grujic M."/>
            <person name="Henrissat B."/>
            <person name="Kuo A."/>
            <person name="Salamov A."/>
            <person name="Lipzen A."/>
            <person name="Labutti K."/>
            <person name="Barry K."/>
            <person name="Miao Y."/>
            <person name="Rahimi M.J."/>
            <person name="Shen Q."/>
            <person name="Grigoriev I.V."/>
            <person name="Kubicek C.P."/>
            <person name="Druzhinina I.S."/>
        </authorList>
    </citation>
    <scope>NUCLEOTIDE SEQUENCE [LARGE SCALE GENOMIC DNA]</scope>
    <source>
        <strain evidence="1 2">CBS 433.97</strain>
    </source>
</reference>